<keyword evidence="8" id="KW-0472">Membrane</keyword>
<evidence type="ECO:0000256" key="4">
    <source>
        <dbReference type="ARBA" id="ARBA00022722"/>
    </source>
</evidence>
<evidence type="ECO:0000313" key="11">
    <source>
        <dbReference type="Proteomes" id="UP000002358"/>
    </source>
</evidence>
<evidence type="ECO:0000256" key="6">
    <source>
        <dbReference type="ARBA" id="ARBA00022801"/>
    </source>
</evidence>
<proteinExistence type="inferred from homology"/>
<protein>
    <recommendedName>
        <fullName evidence="9">DDE Tnp4 domain-containing protein</fullName>
    </recommendedName>
</protein>
<dbReference type="PANTHER" id="PTHR22930">
    <property type="match status" value="1"/>
</dbReference>
<comment type="similarity">
    <text evidence="3">Belongs to the HARBI1 family.</text>
</comment>
<dbReference type="KEGG" id="nvi:100678940"/>
<dbReference type="PANTHER" id="PTHR22930:SF269">
    <property type="entry name" value="NUCLEASE HARBI1-LIKE PROTEIN"/>
    <property type="match status" value="1"/>
</dbReference>
<dbReference type="InParanoid" id="A0A7M7GCV4"/>
<evidence type="ECO:0000256" key="8">
    <source>
        <dbReference type="SAM" id="Phobius"/>
    </source>
</evidence>
<feature type="domain" description="DDE Tnp4" evidence="9">
    <location>
        <begin position="179"/>
        <end position="291"/>
    </location>
</feature>
<feature type="transmembrane region" description="Helical" evidence="8">
    <location>
        <begin position="7"/>
        <end position="24"/>
    </location>
</feature>
<evidence type="ECO:0000259" key="9">
    <source>
        <dbReference type="Pfam" id="PF13359"/>
    </source>
</evidence>
<evidence type="ECO:0000313" key="10">
    <source>
        <dbReference type="EnsemblMetazoa" id="XP_003426307"/>
    </source>
</evidence>
<keyword evidence="8" id="KW-0812">Transmembrane</keyword>
<dbReference type="GO" id="GO:0004518">
    <property type="term" value="F:nuclease activity"/>
    <property type="evidence" value="ECO:0007669"/>
    <property type="project" value="UniProtKB-KW"/>
</dbReference>
<keyword evidence="6" id="KW-0378">Hydrolase</keyword>
<evidence type="ECO:0000256" key="7">
    <source>
        <dbReference type="ARBA" id="ARBA00023242"/>
    </source>
</evidence>
<dbReference type="AlphaFoldDB" id="A0A7M7GCV4"/>
<organism evidence="10 11">
    <name type="scientific">Nasonia vitripennis</name>
    <name type="common">Parasitic wasp</name>
    <dbReference type="NCBI Taxonomy" id="7425"/>
    <lineage>
        <taxon>Eukaryota</taxon>
        <taxon>Metazoa</taxon>
        <taxon>Ecdysozoa</taxon>
        <taxon>Arthropoda</taxon>
        <taxon>Hexapoda</taxon>
        <taxon>Insecta</taxon>
        <taxon>Pterygota</taxon>
        <taxon>Neoptera</taxon>
        <taxon>Endopterygota</taxon>
        <taxon>Hymenoptera</taxon>
        <taxon>Apocrita</taxon>
        <taxon>Proctotrupomorpha</taxon>
        <taxon>Chalcidoidea</taxon>
        <taxon>Pteromalidae</taxon>
        <taxon>Pteromalinae</taxon>
        <taxon>Nasonia</taxon>
    </lineage>
</organism>
<keyword evidence="4" id="KW-0540">Nuclease</keyword>
<evidence type="ECO:0000256" key="5">
    <source>
        <dbReference type="ARBA" id="ARBA00022723"/>
    </source>
</evidence>
<sequence length="293" mass="34184">MRRVEKCIIALILIVQLLILLKLLEDVSQKGIRRWWIKPYLHANLRDRYGAFSTLFVYFAIHSQEDFYDFLHMDLDSFIDLHELVHKKLIKKSWRTPLRPELRLAVVLHYLAHGGCAKNDAWLFLIGRSTIYAIIPEVCRILNSVLIPKYVKFPTKKEWLQIADGFESHWNFPNYIGALDGKHFRIVKPKNSGVKFRNYKKYDLLATCDATLRITWFNLGDYGSYSDTSVFAVSDLARKLRNNEANIPPPRQLPNLSTQTSFVFVADEIFGLSKHLIKPFARKNDLSKEEKID</sequence>
<dbReference type="OrthoDB" id="2668416at2759"/>
<evidence type="ECO:0000256" key="2">
    <source>
        <dbReference type="ARBA" id="ARBA00004123"/>
    </source>
</evidence>
<keyword evidence="11" id="KW-1185">Reference proteome</keyword>
<keyword evidence="8" id="KW-1133">Transmembrane helix</keyword>
<accession>A0A7M7GCV4</accession>
<dbReference type="Proteomes" id="UP000002358">
    <property type="component" value="Chromosome 2"/>
</dbReference>
<comment type="cofactor">
    <cofactor evidence="1">
        <name>a divalent metal cation</name>
        <dbReference type="ChEBI" id="CHEBI:60240"/>
    </cofactor>
</comment>
<comment type="subcellular location">
    <subcellularLocation>
        <location evidence="2">Nucleus</location>
    </subcellularLocation>
</comment>
<name>A0A7M7GCV4_NASVI</name>
<dbReference type="GO" id="GO:0005634">
    <property type="term" value="C:nucleus"/>
    <property type="evidence" value="ECO:0007669"/>
    <property type="project" value="UniProtKB-SubCell"/>
</dbReference>
<dbReference type="EnsemblMetazoa" id="XM_003426259">
    <property type="protein sequence ID" value="XP_003426307"/>
    <property type="gene ID" value="LOC100678940"/>
</dbReference>
<dbReference type="GO" id="GO:0046872">
    <property type="term" value="F:metal ion binding"/>
    <property type="evidence" value="ECO:0007669"/>
    <property type="project" value="UniProtKB-KW"/>
</dbReference>
<keyword evidence="7" id="KW-0539">Nucleus</keyword>
<dbReference type="InterPro" id="IPR027806">
    <property type="entry name" value="HARBI1_dom"/>
</dbReference>
<dbReference type="GeneID" id="100678940"/>
<reference evidence="10" key="1">
    <citation type="submission" date="2021-01" db="UniProtKB">
        <authorList>
            <consortium name="EnsemblMetazoa"/>
        </authorList>
    </citation>
    <scope>IDENTIFICATION</scope>
</reference>
<dbReference type="InterPro" id="IPR045249">
    <property type="entry name" value="HARBI1-like"/>
</dbReference>
<dbReference type="FunCoup" id="A0A7M7GCV4">
    <property type="interactions" value="1"/>
</dbReference>
<evidence type="ECO:0000256" key="1">
    <source>
        <dbReference type="ARBA" id="ARBA00001968"/>
    </source>
</evidence>
<dbReference type="Pfam" id="PF13359">
    <property type="entry name" value="DDE_Tnp_4"/>
    <property type="match status" value="1"/>
</dbReference>
<dbReference type="GO" id="GO:0016787">
    <property type="term" value="F:hydrolase activity"/>
    <property type="evidence" value="ECO:0007669"/>
    <property type="project" value="UniProtKB-KW"/>
</dbReference>
<evidence type="ECO:0000256" key="3">
    <source>
        <dbReference type="ARBA" id="ARBA00006958"/>
    </source>
</evidence>
<dbReference type="RefSeq" id="XP_003426307.1">
    <property type="nucleotide sequence ID" value="XM_003426259.4"/>
</dbReference>
<keyword evidence="5" id="KW-0479">Metal-binding</keyword>